<dbReference type="Pfam" id="PF16209">
    <property type="entry name" value="PhoLip_ATPase_N"/>
    <property type="match status" value="1"/>
</dbReference>
<dbReference type="InterPro" id="IPR023298">
    <property type="entry name" value="ATPase_P-typ_TM_dom_sf"/>
</dbReference>
<feature type="transmembrane region" description="Helical" evidence="12">
    <location>
        <begin position="993"/>
        <end position="1013"/>
    </location>
</feature>
<organism evidence="15 16">
    <name type="scientific">Anaeramoeba flamelloides</name>
    <dbReference type="NCBI Taxonomy" id="1746091"/>
    <lineage>
        <taxon>Eukaryota</taxon>
        <taxon>Metamonada</taxon>
        <taxon>Anaeramoebidae</taxon>
        <taxon>Anaeramoeba</taxon>
    </lineage>
</organism>
<keyword evidence="16" id="KW-1185">Reference proteome</keyword>
<proteinExistence type="inferred from homology"/>
<dbReference type="SUPFAM" id="SSF81653">
    <property type="entry name" value="Calcium ATPase, transduction domain A"/>
    <property type="match status" value="1"/>
</dbReference>
<dbReference type="Gene3D" id="3.40.1110.10">
    <property type="entry name" value="Calcium-transporting ATPase, cytoplasmic domain N"/>
    <property type="match status" value="1"/>
</dbReference>
<reference evidence="15" key="1">
    <citation type="submission" date="2022-08" db="EMBL/GenBank/DDBJ databases">
        <title>Novel sulfate-reducing endosymbionts in the free-living metamonad Anaeramoeba.</title>
        <authorList>
            <person name="Jerlstrom-Hultqvist J."/>
            <person name="Cepicka I."/>
            <person name="Gallot-Lavallee L."/>
            <person name="Salas-Leiva D."/>
            <person name="Curtis B.A."/>
            <person name="Zahonova K."/>
            <person name="Pipaliya S."/>
            <person name="Dacks J."/>
            <person name="Roger A.J."/>
        </authorList>
    </citation>
    <scope>NUCLEOTIDE SEQUENCE</scope>
    <source>
        <strain evidence="15">Schooner1</strain>
    </source>
</reference>
<comment type="subcellular location">
    <subcellularLocation>
        <location evidence="1 12">Membrane</location>
        <topology evidence="1 12">Multi-pass membrane protein</topology>
    </subcellularLocation>
</comment>
<dbReference type="Gene3D" id="2.70.150.10">
    <property type="entry name" value="Calcium-transporting ATPase, cytoplasmic transduction domain A"/>
    <property type="match status" value="1"/>
</dbReference>
<evidence type="ECO:0000256" key="2">
    <source>
        <dbReference type="ARBA" id="ARBA00008109"/>
    </source>
</evidence>
<feature type="transmembrane region" description="Helical" evidence="12">
    <location>
        <begin position="938"/>
        <end position="962"/>
    </location>
</feature>
<comment type="similarity">
    <text evidence="2 12">Belongs to the cation transport ATPase (P-type) (TC 3.A.3) family. Type IV subfamily.</text>
</comment>
<dbReference type="SFLD" id="SFLDF00027">
    <property type="entry name" value="p-type_atpase"/>
    <property type="match status" value="1"/>
</dbReference>
<dbReference type="Proteomes" id="UP001150062">
    <property type="component" value="Unassembled WGS sequence"/>
</dbReference>
<keyword evidence="5 12" id="KW-0547">Nucleotide-binding</keyword>
<dbReference type="Gene3D" id="3.40.50.1000">
    <property type="entry name" value="HAD superfamily/HAD-like"/>
    <property type="match status" value="1"/>
</dbReference>
<keyword evidence="10 12" id="KW-0472">Membrane</keyword>
<dbReference type="InterPro" id="IPR032630">
    <property type="entry name" value="P_typ_ATPase_c"/>
</dbReference>
<dbReference type="PANTHER" id="PTHR24092">
    <property type="entry name" value="PROBABLE PHOSPHOLIPID-TRANSPORTING ATPASE"/>
    <property type="match status" value="1"/>
</dbReference>
<dbReference type="NCBIfam" id="TIGR01494">
    <property type="entry name" value="ATPase_P-type"/>
    <property type="match status" value="1"/>
</dbReference>
<dbReference type="SFLD" id="SFLDG00002">
    <property type="entry name" value="C1.7:_P-type_atpase_like"/>
    <property type="match status" value="1"/>
</dbReference>
<evidence type="ECO:0000313" key="16">
    <source>
        <dbReference type="Proteomes" id="UP001150062"/>
    </source>
</evidence>
<evidence type="ECO:0000256" key="10">
    <source>
        <dbReference type="ARBA" id="ARBA00023136"/>
    </source>
</evidence>
<keyword evidence="6 12" id="KW-0067">ATP-binding</keyword>
<evidence type="ECO:0000256" key="8">
    <source>
        <dbReference type="ARBA" id="ARBA00022967"/>
    </source>
</evidence>
<keyword evidence="4" id="KW-0479">Metal-binding</keyword>
<evidence type="ECO:0000256" key="4">
    <source>
        <dbReference type="ARBA" id="ARBA00022723"/>
    </source>
</evidence>
<dbReference type="PROSITE" id="PS00154">
    <property type="entry name" value="ATPASE_E1_E2"/>
    <property type="match status" value="1"/>
</dbReference>
<evidence type="ECO:0000256" key="5">
    <source>
        <dbReference type="ARBA" id="ARBA00022741"/>
    </source>
</evidence>
<evidence type="ECO:0000256" key="11">
    <source>
        <dbReference type="ARBA" id="ARBA00034036"/>
    </source>
</evidence>
<dbReference type="SUPFAM" id="SSF81665">
    <property type="entry name" value="Calcium ATPase, transmembrane domain M"/>
    <property type="match status" value="1"/>
</dbReference>
<sequence>MRRKKKETLRRVFANNSESNDRYINNKVTNSKYHWWSFLPINLWEQFGRFMNQYFLIIATLQLWTEIAPVDPKTIWGPLSFIFLLSAIKSGLDDLNRHRVDKKANERIFHVIRDCEPRDVMSKNIRVGDIIYLKENMESPCDLVLLSSSNKDGSCYIQTANLDGETDLKTRVALKGTRVLNSQGLLSQFKGLIECKPPNPEIYLFDSRLKMETNDTDEDFLSLSVKQTIFQGVHLKNTKFIYGLSVYTGNETKLGMNKLPPESKWTKIDRQINNMTIVIFCIQFLLVLSLGALGSLWKSKEGKKKFYLYYPRDEEWYQFLIIPLRFLLLISLMIPISVKVTLDICKSLYALFINWDLKMWDYDNNIGAYANNTSISEDLGQIEYIFSDKTGTLTENIMEFKKCSIAGISYGNKHKHSSALKDPRLCKAIKNQQPEVILFFLNLALNNTIVPIKIKNKDRIAVNSSFSQEDSRYDDISVVENSKKIDIAIDYDSNDDSDDDVNVGSDEDEILLKLDHSGETKKKDKNLDSLNEHQVKNESGKQKKIIYKASSPDEEALVKAASTMGIEFVERETKTLTLIFNLHDAKSGRNKIKRQYELIKTLNFTSDRKRMSVLIKEIGTQEIYLFIKGADDEIFKRLDPQTDEALLEKTKNDVENFARKGLRTLLFGYRAVTGKELKRFLKEYKTANNEIEGRERELEKIFHKFEQNFHLLGATAIEDKLQDQVPETIRILREAGIKIWMLTGDKYSTSLQISKACNLIPHNGIVYKIEGGEQIAVEKCIKAIFQKIAVNQQNYYLFIGGKTLEIALNSLKSKLIKLCINANSVICCRTTPQQKSKVVKMIKDLKKMTLAIGDGGNDVTMIQTAHIGVGIVGKEGLQAVRASDYSISRFKFLLRLMLVHGRYSYYRTAFIVQYSFYKAIFFCVIQIIYNFWSGFSGISFFNSMSVMTYNGIFTAFPIFFYLHDKDVSEELIYLNPQLYLDSSKGRFFNKKTLFWWFVRAVYQGAITMLFLAFIFKDRDYLYAMDGSGADQALISMTGFTAVLLLQTFTLALETKHWTLYNHLIIWGFLIFYYLSSLLANSLPNFEMYYAMFRTFSDPIHWLACLLINVVAQLPVIIAKYWSSQYTPTRADLIREKEVYYRSNGLPINIAHKSKKKNLIYSKIIPSYNSSDFGNNGIFDPIRDCFGKRDFKRMNKKDPLTRLIKDNIENELLKKHNELHSITQTNSKNSSFNHLKIVETDDDYYFLSGNSQSMFSTSSTSSSFQDNEMMI</sequence>
<dbReference type="InterPro" id="IPR032631">
    <property type="entry name" value="P-type_ATPase_N"/>
</dbReference>
<dbReference type="SUPFAM" id="SSF81660">
    <property type="entry name" value="Metal cation-transporting ATPase, ATP-binding domain N"/>
    <property type="match status" value="1"/>
</dbReference>
<dbReference type="NCBIfam" id="TIGR01652">
    <property type="entry name" value="ATPase-Plipid"/>
    <property type="match status" value="1"/>
</dbReference>
<feature type="transmembrane region" description="Helical" evidence="12">
    <location>
        <begin position="1033"/>
        <end position="1052"/>
    </location>
</feature>
<comment type="catalytic activity">
    <reaction evidence="11 12">
        <text>ATP + H2O + phospholipidSide 1 = ADP + phosphate + phospholipidSide 2.</text>
        <dbReference type="EC" id="7.6.2.1"/>
    </reaction>
</comment>
<evidence type="ECO:0000259" key="14">
    <source>
        <dbReference type="Pfam" id="PF16212"/>
    </source>
</evidence>
<dbReference type="EC" id="7.6.2.1" evidence="12"/>
<evidence type="ECO:0000256" key="9">
    <source>
        <dbReference type="ARBA" id="ARBA00022989"/>
    </source>
</evidence>
<gene>
    <name evidence="15" type="ORF">M0813_00689</name>
</gene>
<dbReference type="Pfam" id="PF16212">
    <property type="entry name" value="PhoLip_ATPase_C"/>
    <property type="match status" value="1"/>
</dbReference>
<dbReference type="PRINTS" id="PR00119">
    <property type="entry name" value="CATATPASE"/>
</dbReference>
<dbReference type="InterPro" id="IPR001757">
    <property type="entry name" value="P_typ_ATPase"/>
</dbReference>
<comment type="caution">
    <text evidence="15">The sequence shown here is derived from an EMBL/GenBank/DDBJ whole genome shotgun (WGS) entry which is preliminary data.</text>
</comment>
<evidence type="ECO:0000256" key="1">
    <source>
        <dbReference type="ARBA" id="ARBA00004141"/>
    </source>
</evidence>
<evidence type="ECO:0000256" key="3">
    <source>
        <dbReference type="ARBA" id="ARBA00022692"/>
    </source>
</evidence>
<evidence type="ECO:0000259" key="13">
    <source>
        <dbReference type="Pfam" id="PF16209"/>
    </source>
</evidence>
<dbReference type="InterPro" id="IPR008250">
    <property type="entry name" value="ATPase_P-typ_transduc_dom_A_sf"/>
</dbReference>
<keyword evidence="7 12" id="KW-0460">Magnesium</keyword>
<dbReference type="SFLD" id="SFLDS00003">
    <property type="entry name" value="Haloacid_Dehalogenase"/>
    <property type="match status" value="1"/>
</dbReference>
<evidence type="ECO:0000256" key="6">
    <source>
        <dbReference type="ARBA" id="ARBA00022840"/>
    </source>
</evidence>
<keyword evidence="8 12" id="KW-1278">Translocase</keyword>
<evidence type="ECO:0000256" key="7">
    <source>
        <dbReference type="ARBA" id="ARBA00022842"/>
    </source>
</evidence>
<dbReference type="EMBL" id="JAOAOG010000272">
    <property type="protein sequence ID" value="KAJ6234055.1"/>
    <property type="molecule type" value="Genomic_DNA"/>
</dbReference>
<protein>
    <recommendedName>
        <fullName evidence="12">Phospholipid-transporting ATPase</fullName>
        <ecNumber evidence="12">7.6.2.1</ecNumber>
    </recommendedName>
</protein>
<dbReference type="InterPro" id="IPR006539">
    <property type="entry name" value="P-type_ATPase_IV"/>
</dbReference>
<evidence type="ECO:0000313" key="15">
    <source>
        <dbReference type="EMBL" id="KAJ6234055.1"/>
    </source>
</evidence>
<dbReference type="Pfam" id="PF13246">
    <property type="entry name" value="Cation_ATPase"/>
    <property type="match status" value="1"/>
</dbReference>
<feature type="transmembrane region" description="Helical" evidence="12">
    <location>
        <begin position="317"/>
        <end position="338"/>
    </location>
</feature>
<feature type="domain" description="P-type ATPase N-terminal" evidence="13">
    <location>
        <begin position="12"/>
        <end position="75"/>
    </location>
</feature>
<dbReference type="InterPro" id="IPR023299">
    <property type="entry name" value="ATPase_P-typ_cyto_dom_N"/>
</dbReference>
<keyword evidence="3 12" id="KW-0812">Transmembrane</keyword>
<dbReference type="PANTHER" id="PTHR24092:SF19">
    <property type="entry name" value="PHOSPHOLIPID-TRANSPORTING ATPASE"/>
    <property type="match status" value="1"/>
</dbReference>
<dbReference type="InterPro" id="IPR018303">
    <property type="entry name" value="ATPase_P-typ_P_site"/>
</dbReference>
<feature type="transmembrane region" description="Helical" evidence="12">
    <location>
        <begin position="1059"/>
        <end position="1079"/>
    </location>
</feature>
<name>A0ABQ8XN68_9EUKA</name>
<evidence type="ECO:0000256" key="12">
    <source>
        <dbReference type="RuleBase" id="RU362033"/>
    </source>
</evidence>
<feature type="transmembrane region" description="Helical" evidence="12">
    <location>
        <begin position="277"/>
        <end position="297"/>
    </location>
</feature>
<feature type="transmembrane region" description="Helical" evidence="12">
    <location>
        <begin position="1099"/>
        <end position="1121"/>
    </location>
</feature>
<feature type="domain" description="P-type ATPase C-terminal" evidence="14">
    <location>
        <begin position="880"/>
        <end position="1128"/>
    </location>
</feature>
<keyword evidence="9 12" id="KW-1133">Transmembrane helix</keyword>
<dbReference type="InterPro" id="IPR036412">
    <property type="entry name" value="HAD-like_sf"/>
</dbReference>
<dbReference type="InterPro" id="IPR023214">
    <property type="entry name" value="HAD_sf"/>
</dbReference>
<dbReference type="SUPFAM" id="SSF56784">
    <property type="entry name" value="HAD-like"/>
    <property type="match status" value="1"/>
</dbReference>
<feature type="transmembrane region" description="Helical" evidence="12">
    <location>
        <begin position="905"/>
        <end position="932"/>
    </location>
</feature>
<accession>A0ABQ8XN68</accession>
<dbReference type="InterPro" id="IPR044492">
    <property type="entry name" value="P_typ_ATPase_HD_dom"/>
</dbReference>